<dbReference type="Pfam" id="PF00149">
    <property type="entry name" value="Metallophos"/>
    <property type="match status" value="1"/>
</dbReference>
<dbReference type="SUPFAM" id="SSF56300">
    <property type="entry name" value="Metallo-dependent phosphatases"/>
    <property type="match status" value="1"/>
</dbReference>
<protein>
    <recommendedName>
        <fullName evidence="1">Calcineurin-like phosphoesterase domain-containing protein</fullName>
    </recommendedName>
</protein>
<evidence type="ECO:0000313" key="2">
    <source>
        <dbReference type="EMBL" id="SHJ22462.1"/>
    </source>
</evidence>
<dbReference type="Proteomes" id="UP000184301">
    <property type="component" value="Unassembled WGS sequence"/>
</dbReference>
<dbReference type="OrthoDB" id="9780884at2"/>
<dbReference type="AlphaFoldDB" id="A0A1M6HJY1"/>
<accession>A0A1M6HJY1</accession>
<dbReference type="RefSeq" id="WP_073103544.1">
    <property type="nucleotide sequence ID" value="NZ_FQZY01000005.1"/>
</dbReference>
<dbReference type="Gene3D" id="3.60.21.10">
    <property type="match status" value="1"/>
</dbReference>
<dbReference type="InterPro" id="IPR004843">
    <property type="entry name" value="Calcineurin-like_PHP"/>
</dbReference>
<proteinExistence type="predicted"/>
<evidence type="ECO:0000313" key="3">
    <source>
        <dbReference type="Proteomes" id="UP000184301"/>
    </source>
</evidence>
<gene>
    <name evidence="2" type="ORF">SAMN02745243_00044</name>
</gene>
<reference evidence="2 3" key="1">
    <citation type="submission" date="2016-11" db="EMBL/GenBank/DDBJ databases">
        <authorList>
            <person name="Jaros S."/>
            <person name="Januszkiewicz K."/>
            <person name="Wedrychowicz H."/>
        </authorList>
    </citation>
    <scope>NUCLEOTIDE SEQUENCE [LARGE SCALE GENOMIC DNA]</scope>
    <source>
        <strain evidence="2 3">DSM 15480</strain>
    </source>
</reference>
<dbReference type="EMBL" id="FQZY01000005">
    <property type="protein sequence ID" value="SHJ22462.1"/>
    <property type="molecule type" value="Genomic_DNA"/>
</dbReference>
<dbReference type="PANTHER" id="PTHR31302">
    <property type="entry name" value="TRANSMEMBRANE PROTEIN WITH METALLOPHOSPHOESTERASE DOMAIN-RELATED"/>
    <property type="match status" value="1"/>
</dbReference>
<dbReference type="GO" id="GO:0016787">
    <property type="term" value="F:hydrolase activity"/>
    <property type="evidence" value="ECO:0007669"/>
    <property type="project" value="InterPro"/>
</dbReference>
<feature type="domain" description="Calcineurin-like phosphoesterase" evidence="1">
    <location>
        <begin position="44"/>
        <end position="223"/>
    </location>
</feature>
<sequence length="290" mass="32597">MVGYIGGALALLLGVECIRELNMFRVTHYRIDSPKLKTLGEEKKIVFLSDLHNKVYGNNNEELIRTIAAQQPDLILIAGDMLIGKEGADIDPAVDFVKRLPRICPVYYGNGNHEQRMKEQPEKYGDVYERFRGKLVDAGVKFLENETVSLDWIGVEAVVSGAEYSMRYFEKFKRYEMPVEEIESRIGKADPHKYQILIAHNPVYFQTYKRWGADLVVSGHLHGGIVRIPGIGGVITPQAWLFPRYSGELTVDGDSSLVVSKGLGTHTVNMRLFNKAEVIVLHFGHSCVTA</sequence>
<dbReference type="STRING" id="1121950.SAMN02745243_00044"/>
<dbReference type="InterPro" id="IPR051158">
    <property type="entry name" value="Metallophosphoesterase_sf"/>
</dbReference>
<name>A0A1M6HJY1_9FIRM</name>
<keyword evidence="3" id="KW-1185">Reference proteome</keyword>
<dbReference type="InterPro" id="IPR029052">
    <property type="entry name" value="Metallo-depent_PP-like"/>
</dbReference>
<organism evidence="2 3">
    <name type="scientific">Hespellia stercorisuis DSM 15480</name>
    <dbReference type="NCBI Taxonomy" id="1121950"/>
    <lineage>
        <taxon>Bacteria</taxon>
        <taxon>Bacillati</taxon>
        <taxon>Bacillota</taxon>
        <taxon>Clostridia</taxon>
        <taxon>Lachnospirales</taxon>
        <taxon>Lachnospiraceae</taxon>
        <taxon>Hespellia</taxon>
    </lineage>
</organism>
<dbReference type="PANTHER" id="PTHR31302:SF0">
    <property type="entry name" value="TRANSMEMBRANE PROTEIN WITH METALLOPHOSPHOESTERASE DOMAIN"/>
    <property type="match status" value="1"/>
</dbReference>
<evidence type="ECO:0000259" key="1">
    <source>
        <dbReference type="Pfam" id="PF00149"/>
    </source>
</evidence>